<dbReference type="Proteomes" id="UP000242791">
    <property type="component" value="Unassembled WGS sequence"/>
</dbReference>
<evidence type="ECO:0000313" key="4">
    <source>
        <dbReference type="Proteomes" id="UP000242791"/>
    </source>
</evidence>
<sequence>MDSSILCSWSPLPRFLPMMIRSSKARAVRRSLPLLSGSTVDYSVELIGIPGEYSLGLDDSQIMERVWWVEGDILEPVSREDRHGPADLLTGAGRPEIPMNDILMLASTIASAVVKVTSGKVAIYNRRDYPGAGRSTKGYKERLRDKVRRLWRWSKEEDEHLLAMVKENCSWSKIEKHFPQRTAVSLHQRVLVFRRENCRA</sequence>
<feature type="domain" description="HTH myb-type" evidence="2">
    <location>
        <begin position="152"/>
        <end position="198"/>
    </location>
</feature>
<dbReference type="OrthoDB" id="2143914at2759"/>
<comment type="caution">
    <text evidence="3">The sequence shown here is derived from an EMBL/GenBank/DDBJ whole genome shotgun (WGS) entry which is preliminary data.</text>
</comment>
<gene>
    <name evidence="3" type="ORF">ACJ73_08270</name>
</gene>
<protein>
    <submittedName>
        <fullName evidence="3">Uncharacterized protein</fullName>
    </submittedName>
</protein>
<evidence type="ECO:0000313" key="3">
    <source>
        <dbReference type="EMBL" id="OJD20395.1"/>
    </source>
</evidence>
<keyword evidence="4" id="KW-1185">Reference proteome</keyword>
<accession>A0A1J9QJN1</accession>
<feature type="domain" description="Myb-like" evidence="1">
    <location>
        <begin position="152"/>
        <end position="189"/>
    </location>
</feature>
<dbReference type="PROSITE" id="PS50090">
    <property type="entry name" value="MYB_LIKE"/>
    <property type="match status" value="1"/>
</dbReference>
<dbReference type="InterPro" id="IPR009057">
    <property type="entry name" value="Homeodomain-like_sf"/>
</dbReference>
<dbReference type="AlphaFoldDB" id="A0A1J9QJN1"/>
<dbReference type="InterPro" id="IPR001005">
    <property type="entry name" value="SANT/Myb"/>
</dbReference>
<dbReference type="CDD" id="cd00167">
    <property type="entry name" value="SANT"/>
    <property type="match status" value="1"/>
</dbReference>
<name>A0A1J9QJN1_9EURO</name>
<dbReference type="PROSITE" id="PS51294">
    <property type="entry name" value="HTH_MYB"/>
    <property type="match status" value="1"/>
</dbReference>
<dbReference type="Gene3D" id="1.10.10.60">
    <property type="entry name" value="Homeodomain-like"/>
    <property type="match status" value="1"/>
</dbReference>
<evidence type="ECO:0000259" key="1">
    <source>
        <dbReference type="PROSITE" id="PS50090"/>
    </source>
</evidence>
<reference evidence="3 4" key="1">
    <citation type="submission" date="2015-08" db="EMBL/GenBank/DDBJ databases">
        <title>Emmonsia species relationships and genome sequence.</title>
        <authorList>
            <person name="Cuomo C.A."/>
            <person name="Schwartz I.S."/>
            <person name="Kenyon C."/>
            <person name="De Hoog G.S."/>
            <person name="Govender N.P."/>
            <person name="Botha A."/>
            <person name="Moreno L."/>
            <person name="De Vries M."/>
            <person name="Munoz J.F."/>
            <person name="Stielow J.B."/>
        </authorList>
    </citation>
    <scope>NUCLEOTIDE SEQUENCE [LARGE SCALE GENOMIC DNA]</scope>
    <source>
        <strain evidence="3 4">EI222</strain>
    </source>
</reference>
<dbReference type="EMBL" id="LGTZ01001896">
    <property type="protein sequence ID" value="OJD20395.1"/>
    <property type="molecule type" value="Genomic_DNA"/>
</dbReference>
<dbReference type="InterPro" id="IPR017930">
    <property type="entry name" value="Myb_dom"/>
</dbReference>
<evidence type="ECO:0000259" key="2">
    <source>
        <dbReference type="PROSITE" id="PS51294"/>
    </source>
</evidence>
<dbReference type="Pfam" id="PF00249">
    <property type="entry name" value="Myb_DNA-binding"/>
    <property type="match status" value="1"/>
</dbReference>
<organism evidence="3 4">
    <name type="scientific">Blastomyces percursus</name>
    <dbReference type="NCBI Taxonomy" id="1658174"/>
    <lineage>
        <taxon>Eukaryota</taxon>
        <taxon>Fungi</taxon>
        <taxon>Dikarya</taxon>
        <taxon>Ascomycota</taxon>
        <taxon>Pezizomycotina</taxon>
        <taxon>Eurotiomycetes</taxon>
        <taxon>Eurotiomycetidae</taxon>
        <taxon>Onygenales</taxon>
        <taxon>Ajellomycetaceae</taxon>
        <taxon>Blastomyces</taxon>
    </lineage>
</organism>
<proteinExistence type="predicted"/>
<dbReference type="VEuPathDB" id="FungiDB:ACJ73_08270"/>
<dbReference type="SUPFAM" id="SSF46689">
    <property type="entry name" value="Homeodomain-like"/>
    <property type="match status" value="1"/>
</dbReference>